<proteinExistence type="predicted"/>
<feature type="region of interest" description="Disordered" evidence="1">
    <location>
        <begin position="1"/>
        <end position="87"/>
    </location>
</feature>
<reference evidence="2 3" key="1">
    <citation type="submission" date="2015-10" db="EMBL/GenBank/DDBJ databases">
        <authorList>
            <person name="Gilbert D.G."/>
        </authorList>
    </citation>
    <scope>NUCLEOTIDE SEQUENCE [LARGE SCALE GENOMIC DNA]</scope>
    <source>
        <strain evidence="2 3">NRRL B-16712</strain>
    </source>
</reference>
<evidence type="ECO:0000313" key="3">
    <source>
        <dbReference type="Proteomes" id="UP000053244"/>
    </source>
</evidence>
<evidence type="ECO:0000313" key="2">
    <source>
        <dbReference type="EMBL" id="KUL34608.1"/>
    </source>
</evidence>
<evidence type="ECO:0000256" key="1">
    <source>
        <dbReference type="SAM" id="MobiDB-lite"/>
    </source>
</evidence>
<organism evidence="2 3">
    <name type="scientific">Actinoplanes awajinensis subsp. mycoplanecinus</name>
    <dbReference type="NCBI Taxonomy" id="135947"/>
    <lineage>
        <taxon>Bacteria</taxon>
        <taxon>Bacillati</taxon>
        <taxon>Actinomycetota</taxon>
        <taxon>Actinomycetes</taxon>
        <taxon>Micromonosporales</taxon>
        <taxon>Micromonosporaceae</taxon>
        <taxon>Actinoplanes</taxon>
    </lineage>
</organism>
<dbReference type="EMBL" id="LLZH01000121">
    <property type="protein sequence ID" value="KUL34608.1"/>
    <property type="molecule type" value="Genomic_DNA"/>
</dbReference>
<dbReference type="RefSeq" id="WP_067690855.1">
    <property type="nucleotide sequence ID" value="NZ_LLZH01000121.1"/>
</dbReference>
<gene>
    <name evidence="2" type="ORF">ADL15_16210</name>
</gene>
<protein>
    <submittedName>
        <fullName evidence="2">Uncharacterized protein</fullName>
    </submittedName>
</protein>
<name>A0A0X3UPV6_9ACTN</name>
<dbReference type="Proteomes" id="UP000053244">
    <property type="component" value="Unassembled WGS sequence"/>
</dbReference>
<accession>A0A0X3UPV6</accession>
<comment type="caution">
    <text evidence="2">The sequence shown here is derived from an EMBL/GenBank/DDBJ whole genome shotgun (WGS) entry which is preliminary data.</text>
</comment>
<keyword evidence="3" id="KW-1185">Reference proteome</keyword>
<dbReference type="AlphaFoldDB" id="A0A0X3UPV6"/>
<sequence length="126" mass="11609">MASVPPQPSATGADGEAGDDEVGDGVAGGVVAVVVPGQAGGLRVGDGETGDADGSGEVGATGDRVGVGGAGDTVDGAGATVDDKGVTGGDGSSAYAAAGNPTAMTRPLSTAALQRLTNSPRIASTA</sequence>